<feature type="non-terminal residue" evidence="1">
    <location>
        <position position="133"/>
    </location>
</feature>
<dbReference type="OrthoDB" id="2989119at2759"/>
<sequence>PEWLKKALAYLTDGGLGEEWNVCVNAWSLFEISYSFIIQGNASRILKDLRPYQLDWWLSGSRKYEKTPDIADMVKYSSSWKRWWNSLQPAKRITSIDGSLPVAVYNIAVEDWKDVRKAGMNGFIHFMLTLAWW</sequence>
<organism evidence="1 2">
    <name type="scientific">Rickenella mellea</name>
    <dbReference type="NCBI Taxonomy" id="50990"/>
    <lineage>
        <taxon>Eukaryota</taxon>
        <taxon>Fungi</taxon>
        <taxon>Dikarya</taxon>
        <taxon>Basidiomycota</taxon>
        <taxon>Agaricomycotina</taxon>
        <taxon>Agaricomycetes</taxon>
        <taxon>Hymenochaetales</taxon>
        <taxon>Rickenellaceae</taxon>
        <taxon>Rickenella</taxon>
    </lineage>
</organism>
<evidence type="ECO:0000313" key="1">
    <source>
        <dbReference type="EMBL" id="TDL14218.1"/>
    </source>
</evidence>
<dbReference type="EMBL" id="ML170369">
    <property type="protein sequence ID" value="TDL14218.1"/>
    <property type="molecule type" value="Genomic_DNA"/>
</dbReference>
<dbReference type="AlphaFoldDB" id="A0A4Y7PGP9"/>
<feature type="non-terminal residue" evidence="1">
    <location>
        <position position="1"/>
    </location>
</feature>
<evidence type="ECO:0000313" key="2">
    <source>
        <dbReference type="Proteomes" id="UP000294933"/>
    </source>
</evidence>
<accession>A0A4Y7PGP9</accession>
<dbReference type="STRING" id="50990.A0A4Y7PGP9"/>
<gene>
    <name evidence="1" type="ORF">BD410DRAFT_695632</name>
</gene>
<proteinExistence type="predicted"/>
<dbReference type="VEuPathDB" id="FungiDB:BD410DRAFT_695632"/>
<reference evidence="1 2" key="1">
    <citation type="submission" date="2018-06" db="EMBL/GenBank/DDBJ databases">
        <title>A transcriptomic atlas of mushroom development highlights an independent origin of complex multicellularity.</title>
        <authorList>
            <consortium name="DOE Joint Genome Institute"/>
            <person name="Krizsan K."/>
            <person name="Almasi E."/>
            <person name="Merenyi Z."/>
            <person name="Sahu N."/>
            <person name="Viragh M."/>
            <person name="Koszo T."/>
            <person name="Mondo S."/>
            <person name="Kiss B."/>
            <person name="Balint B."/>
            <person name="Kues U."/>
            <person name="Barry K."/>
            <person name="Hegedus J.C."/>
            <person name="Henrissat B."/>
            <person name="Johnson J."/>
            <person name="Lipzen A."/>
            <person name="Ohm R."/>
            <person name="Nagy I."/>
            <person name="Pangilinan J."/>
            <person name="Yan J."/>
            <person name="Xiong Y."/>
            <person name="Grigoriev I.V."/>
            <person name="Hibbett D.S."/>
            <person name="Nagy L.G."/>
        </authorList>
    </citation>
    <scope>NUCLEOTIDE SEQUENCE [LARGE SCALE GENOMIC DNA]</scope>
    <source>
        <strain evidence="1 2">SZMC22713</strain>
    </source>
</reference>
<name>A0A4Y7PGP9_9AGAM</name>
<dbReference type="Proteomes" id="UP000294933">
    <property type="component" value="Unassembled WGS sequence"/>
</dbReference>
<keyword evidence="2" id="KW-1185">Reference proteome</keyword>
<protein>
    <submittedName>
        <fullName evidence="1">Uncharacterized protein</fullName>
    </submittedName>
</protein>